<dbReference type="InterPro" id="IPR000045">
    <property type="entry name" value="Prepilin_IV_endopep_pep"/>
</dbReference>
<feature type="transmembrane region" description="Helical" evidence="1">
    <location>
        <begin position="26"/>
        <end position="41"/>
    </location>
</feature>
<accession>A0A151JKV1</accession>
<organism evidence="3 4">
    <name type="scientific">Vibrio cidicii</name>
    <dbReference type="NCBI Taxonomy" id="1763883"/>
    <lineage>
        <taxon>Bacteria</taxon>
        <taxon>Pseudomonadati</taxon>
        <taxon>Pseudomonadota</taxon>
        <taxon>Gammaproteobacteria</taxon>
        <taxon>Vibrionales</taxon>
        <taxon>Vibrionaceae</taxon>
        <taxon>Vibrio</taxon>
    </lineage>
</organism>
<comment type="caution">
    <text evidence="3">The sequence shown here is derived from an EMBL/GenBank/DDBJ whole genome shotgun (WGS) entry which is preliminary data.</text>
</comment>
<name>A0A151JKV1_9VIBR</name>
<keyword evidence="1" id="KW-0472">Membrane</keyword>
<gene>
    <name evidence="3" type="ORF">AUQ44_14535</name>
</gene>
<keyword evidence="1" id="KW-0812">Transmembrane</keyword>
<evidence type="ECO:0000313" key="4">
    <source>
        <dbReference type="Proteomes" id="UP000075349"/>
    </source>
</evidence>
<dbReference type="Proteomes" id="UP000075349">
    <property type="component" value="Unassembled WGS sequence"/>
</dbReference>
<reference evidence="4" key="1">
    <citation type="submission" date="2015-12" db="EMBL/GenBank/DDBJ databases">
        <authorList>
            <person name="Tarr C.L."/>
            <person name="Gladney L.M."/>
        </authorList>
    </citation>
    <scope>NUCLEOTIDE SEQUENCE [LARGE SCALE GENOMIC DNA]</scope>
    <source>
        <strain evidence="4">2756-81</strain>
    </source>
</reference>
<proteinExistence type="predicted"/>
<dbReference type="Pfam" id="PF01478">
    <property type="entry name" value="Peptidase_A24"/>
    <property type="match status" value="1"/>
</dbReference>
<feature type="transmembrane region" description="Helical" evidence="1">
    <location>
        <begin position="48"/>
        <end position="69"/>
    </location>
</feature>
<dbReference type="GO" id="GO:0004190">
    <property type="term" value="F:aspartic-type endopeptidase activity"/>
    <property type="evidence" value="ECO:0007669"/>
    <property type="project" value="InterPro"/>
</dbReference>
<evidence type="ECO:0000313" key="3">
    <source>
        <dbReference type="EMBL" id="KYN26296.1"/>
    </source>
</evidence>
<dbReference type="AlphaFoldDB" id="A0A151JKV1"/>
<feature type="transmembrane region" description="Helical" evidence="1">
    <location>
        <begin position="122"/>
        <end position="140"/>
    </location>
</feature>
<feature type="domain" description="Prepilin type IV endopeptidase peptidase" evidence="2">
    <location>
        <begin position="7"/>
        <end position="103"/>
    </location>
</feature>
<protein>
    <recommendedName>
        <fullName evidence="2">Prepilin type IV endopeptidase peptidase domain-containing protein</fullName>
    </recommendedName>
</protein>
<evidence type="ECO:0000259" key="2">
    <source>
        <dbReference type="Pfam" id="PF01478"/>
    </source>
</evidence>
<keyword evidence="1" id="KW-1133">Transmembrane helix</keyword>
<evidence type="ECO:0000256" key="1">
    <source>
        <dbReference type="SAM" id="Phobius"/>
    </source>
</evidence>
<dbReference type="GO" id="GO:0016020">
    <property type="term" value="C:membrane"/>
    <property type="evidence" value="ECO:0007669"/>
    <property type="project" value="InterPro"/>
</dbReference>
<feature type="transmembrane region" description="Helical" evidence="1">
    <location>
        <begin position="89"/>
        <end position="110"/>
    </location>
</feature>
<sequence>MLVFLNLPLLLLIAINDIKSRFIDNRAVVVLAVLVLLGWFNQPNWQIWPYTLAIVLGGLLLFQLGVLGAGDTKLLAVISLGIDPAYMPLTLVGIAMVGGVMALGYLLYGLMTDLTKVRQRGIPYGVPICLVGGLAIVVSAL</sequence>
<dbReference type="EMBL" id="LOMK01000001">
    <property type="protein sequence ID" value="KYN26296.1"/>
    <property type="molecule type" value="Genomic_DNA"/>
</dbReference>
<dbReference type="Gene3D" id="1.20.120.1220">
    <property type="match status" value="1"/>
</dbReference>